<feature type="domain" description="DUF306" evidence="2">
    <location>
        <begin position="238"/>
        <end position="341"/>
    </location>
</feature>
<feature type="chain" id="PRO_5013016902" evidence="1">
    <location>
        <begin position="21"/>
        <end position="345"/>
    </location>
</feature>
<dbReference type="PROSITE" id="PS51257">
    <property type="entry name" value="PROKAR_LIPOPROTEIN"/>
    <property type="match status" value="1"/>
</dbReference>
<evidence type="ECO:0000313" key="4">
    <source>
        <dbReference type="EMBL" id="PHN02347.1"/>
    </source>
</evidence>
<dbReference type="Gene3D" id="2.40.128.270">
    <property type="match status" value="2"/>
</dbReference>
<dbReference type="RefSeq" id="WP_143473626.1">
    <property type="nucleotide sequence ID" value="NZ_PDUD01000041.1"/>
</dbReference>
<dbReference type="EMBL" id="PDUD01000041">
    <property type="protein sequence ID" value="PHN02347.1"/>
    <property type="molecule type" value="Genomic_DNA"/>
</dbReference>
<evidence type="ECO:0000256" key="1">
    <source>
        <dbReference type="SAM" id="SignalP"/>
    </source>
</evidence>
<evidence type="ECO:0000313" key="5">
    <source>
        <dbReference type="Proteomes" id="UP000223913"/>
    </source>
</evidence>
<evidence type="ECO:0000259" key="2">
    <source>
        <dbReference type="Pfam" id="PF03724"/>
    </source>
</evidence>
<dbReference type="Pfam" id="PF03724">
    <property type="entry name" value="META"/>
    <property type="match status" value="2"/>
</dbReference>
<name>A0A2D0N1L0_FLAN2</name>
<dbReference type="Proteomes" id="UP000223913">
    <property type="component" value="Unassembled WGS sequence"/>
</dbReference>
<proteinExistence type="predicted"/>
<organism evidence="4 5">
    <name type="scientific">Flavilitoribacter nigricans (strain ATCC 23147 / DSM 23189 / NBRC 102662 / NCIMB 1420 / SS-2)</name>
    <name type="common">Lewinella nigricans</name>
    <dbReference type="NCBI Taxonomy" id="1122177"/>
    <lineage>
        <taxon>Bacteria</taxon>
        <taxon>Pseudomonadati</taxon>
        <taxon>Bacteroidota</taxon>
        <taxon>Saprospiria</taxon>
        <taxon>Saprospirales</taxon>
        <taxon>Lewinellaceae</taxon>
        <taxon>Flavilitoribacter</taxon>
    </lineage>
</organism>
<evidence type="ECO:0000259" key="3">
    <source>
        <dbReference type="Pfam" id="PF14302"/>
    </source>
</evidence>
<dbReference type="InterPro" id="IPR025485">
    <property type="entry name" value="DUF4377"/>
</dbReference>
<feature type="domain" description="DUF4377" evidence="3">
    <location>
        <begin position="33"/>
        <end position="113"/>
    </location>
</feature>
<dbReference type="PANTHER" id="PTHR35535:SF1">
    <property type="entry name" value="HEAT SHOCK PROTEIN HSLJ"/>
    <property type="match status" value="1"/>
</dbReference>
<keyword evidence="1" id="KW-0732">Signal</keyword>
<dbReference type="InterPro" id="IPR005184">
    <property type="entry name" value="DUF306_Meta_HslJ"/>
</dbReference>
<protein>
    <submittedName>
        <fullName evidence="4">Heat-shock protein HslJ</fullName>
    </submittedName>
</protein>
<feature type="domain" description="DUF306" evidence="2">
    <location>
        <begin position="122"/>
        <end position="225"/>
    </location>
</feature>
<dbReference type="OrthoDB" id="880459at2"/>
<keyword evidence="5" id="KW-1185">Reference proteome</keyword>
<dbReference type="InterPro" id="IPR053147">
    <property type="entry name" value="Hsp_HslJ-like"/>
</dbReference>
<dbReference type="InterPro" id="IPR038670">
    <property type="entry name" value="HslJ-like_sf"/>
</dbReference>
<accession>A0A2D0N1L0</accession>
<dbReference type="AlphaFoldDB" id="A0A2D0N1L0"/>
<gene>
    <name evidence="4" type="ORF">CRP01_32400</name>
</gene>
<comment type="caution">
    <text evidence="4">The sequence shown here is derived from an EMBL/GenBank/DDBJ whole genome shotgun (WGS) entry which is preliminary data.</text>
</comment>
<dbReference type="Pfam" id="PF14302">
    <property type="entry name" value="DUF4377"/>
    <property type="match status" value="1"/>
</dbReference>
<reference evidence="4 5" key="1">
    <citation type="submission" date="2017-10" db="EMBL/GenBank/DDBJ databases">
        <title>The draft genome sequence of Lewinella nigricans NBRC 102662.</title>
        <authorList>
            <person name="Wang K."/>
        </authorList>
    </citation>
    <scope>NUCLEOTIDE SEQUENCE [LARGE SCALE GENOMIC DNA]</scope>
    <source>
        <strain evidence="4 5">NBRC 102662</strain>
    </source>
</reference>
<sequence length="345" mass="38164">MNFKIIFSSLMALILLQSCATTKKVADDTTTFWVAGYKTEASAGAGKMQVLNIHRGETLDNPQWEHFYANIEGFQFEEGYLQKIEVKAEKLDKSQVPADASSIKYTLVKVLDKQKDIRTVLNGEWTLMRLNDRPLNRMVVLPTMTIDLSQNLVAGNGGCNTFNGKIQELSASKIKLGPVVSTRKACMNKNVESEFNQALNTINTYQIAGNNLTFYDDSGKKVLAFIKNAGATSMDELNTSWTAARINGNPIDRMTPLPKMTLDLNAMQVSGNDSCNDFSGKIESVTASGLQFGTIAATQKMCRNMETADRFGKALDKTGTYKLDDTMLTLYDKYGNELLAFLKAN</sequence>
<dbReference type="PANTHER" id="PTHR35535">
    <property type="entry name" value="HEAT SHOCK PROTEIN HSLJ"/>
    <property type="match status" value="1"/>
</dbReference>
<feature type="signal peptide" evidence="1">
    <location>
        <begin position="1"/>
        <end position="20"/>
    </location>
</feature>